<protein>
    <submittedName>
        <fullName evidence="7">MipA/OmpV family protein</fullName>
    </submittedName>
</protein>
<gene>
    <name evidence="7" type="ORF">ABUE31_13315</name>
</gene>
<dbReference type="Proteomes" id="UP001556196">
    <property type="component" value="Unassembled WGS sequence"/>
</dbReference>
<evidence type="ECO:0000313" key="7">
    <source>
        <dbReference type="EMBL" id="MEW9806964.1"/>
    </source>
</evidence>
<feature type="chain" id="PRO_5045139536" evidence="6">
    <location>
        <begin position="24"/>
        <end position="271"/>
    </location>
</feature>
<reference evidence="7 8" key="1">
    <citation type="submission" date="2024-06" db="EMBL/GenBank/DDBJ databases">
        <authorList>
            <person name="Tuo L."/>
        </authorList>
    </citation>
    <scope>NUCLEOTIDE SEQUENCE [LARGE SCALE GENOMIC DNA]</scope>
    <source>
        <strain evidence="7 8">ZMM04-5</strain>
    </source>
</reference>
<name>A0ABV3R0U9_9HYPH</name>
<dbReference type="PANTHER" id="PTHR38776">
    <property type="entry name" value="MLTA-INTERACTING PROTEIN-RELATED"/>
    <property type="match status" value="1"/>
</dbReference>
<evidence type="ECO:0000256" key="6">
    <source>
        <dbReference type="SAM" id="SignalP"/>
    </source>
</evidence>
<dbReference type="PANTHER" id="PTHR38776:SF1">
    <property type="entry name" value="MLTA-INTERACTING PROTEIN-RELATED"/>
    <property type="match status" value="1"/>
</dbReference>
<keyword evidence="5" id="KW-0998">Cell outer membrane</keyword>
<keyword evidence="4" id="KW-0472">Membrane</keyword>
<organism evidence="7 8">
    <name type="scientific">Mesorhizobium marinum</name>
    <dbReference type="NCBI Taxonomy" id="3228790"/>
    <lineage>
        <taxon>Bacteria</taxon>
        <taxon>Pseudomonadati</taxon>
        <taxon>Pseudomonadota</taxon>
        <taxon>Alphaproteobacteria</taxon>
        <taxon>Hyphomicrobiales</taxon>
        <taxon>Phyllobacteriaceae</taxon>
        <taxon>Mesorhizobium</taxon>
    </lineage>
</organism>
<evidence type="ECO:0000256" key="5">
    <source>
        <dbReference type="ARBA" id="ARBA00023237"/>
    </source>
</evidence>
<dbReference type="Pfam" id="PF06629">
    <property type="entry name" value="MipA"/>
    <property type="match status" value="1"/>
</dbReference>
<evidence type="ECO:0000256" key="4">
    <source>
        <dbReference type="ARBA" id="ARBA00023136"/>
    </source>
</evidence>
<dbReference type="RefSeq" id="WP_367724088.1">
    <property type="nucleotide sequence ID" value="NZ_JBFOCI010000003.1"/>
</dbReference>
<dbReference type="EMBL" id="JBFOCI010000003">
    <property type="protein sequence ID" value="MEW9806964.1"/>
    <property type="molecule type" value="Genomic_DNA"/>
</dbReference>
<evidence type="ECO:0000256" key="2">
    <source>
        <dbReference type="ARBA" id="ARBA00005722"/>
    </source>
</evidence>
<keyword evidence="8" id="KW-1185">Reference proteome</keyword>
<comment type="subcellular location">
    <subcellularLocation>
        <location evidence="1">Cell outer membrane</location>
    </subcellularLocation>
</comment>
<evidence type="ECO:0000256" key="3">
    <source>
        <dbReference type="ARBA" id="ARBA00022729"/>
    </source>
</evidence>
<evidence type="ECO:0000256" key="1">
    <source>
        <dbReference type="ARBA" id="ARBA00004442"/>
    </source>
</evidence>
<evidence type="ECO:0000313" key="8">
    <source>
        <dbReference type="Proteomes" id="UP001556196"/>
    </source>
</evidence>
<comment type="caution">
    <text evidence="7">The sequence shown here is derived from an EMBL/GenBank/DDBJ whole genome shotgun (WGS) entry which is preliminary data.</text>
</comment>
<sequence length="271" mass="28981">MSQRFRSTVMAAALLAVPGSACAGEGAGLFDWVKGDWKLIVGATGMVAPDFEGSRHRMFGVSPVISIGKAGPEARFTSRNDDISVSFYDNGRLRVGATGKVILGRDEDDSDDLKGLDPVRWGAEIGGFAEVYPTDWLRVRGELRHGVRSHSGIVADVAVDAFLNVTPSVRVSGGPRMSFASADYFDAYYGVSASESAESGLSQYDPDGGLKSIGVGGAYDWKVTDKFVTSVFSEYSRLMGSAADSSLVKERGSPNQFTFGISAAYRFDFTM</sequence>
<accession>A0ABV3R0U9</accession>
<comment type="similarity">
    <text evidence="2">Belongs to the MipA/OmpV family.</text>
</comment>
<keyword evidence="3 6" id="KW-0732">Signal</keyword>
<proteinExistence type="inferred from homology"/>
<feature type="signal peptide" evidence="6">
    <location>
        <begin position="1"/>
        <end position="23"/>
    </location>
</feature>
<dbReference type="InterPro" id="IPR010583">
    <property type="entry name" value="MipA"/>
</dbReference>